<accession>A0A5C6CL84</accession>
<keyword evidence="9" id="KW-1185">Reference proteome</keyword>
<name>A0A5C6CL84_9BACT</name>
<evidence type="ECO:0000256" key="4">
    <source>
        <dbReference type="ARBA" id="ARBA00022692"/>
    </source>
</evidence>
<evidence type="ECO:0000313" key="8">
    <source>
        <dbReference type="EMBL" id="TWU25643.1"/>
    </source>
</evidence>
<gene>
    <name evidence="8" type="primary">xanP</name>
    <name evidence="8" type="ORF">Pla144_28520</name>
</gene>
<evidence type="ECO:0000313" key="9">
    <source>
        <dbReference type="Proteomes" id="UP000318437"/>
    </source>
</evidence>
<feature type="transmembrane region" description="Helical" evidence="7">
    <location>
        <begin position="427"/>
        <end position="445"/>
    </location>
</feature>
<comment type="caution">
    <text evidence="8">The sequence shown here is derived from an EMBL/GenBank/DDBJ whole genome shotgun (WGS) entry which is preliminary data.</text>
</comment>
<proteinExistence type="inferred from homology"/>
<evidence type="ECO:0000256" key="7">
    <source>
        <dbReference type="SAM" id="Phobius"/>
    </source>
</evidence>
<organism evidence="8 9">
    <name type="scientific">Bythopirellula polymerisocia</name>
    <dbReference type="NCBI Taxonomy" id="2528003"/>
    <lineage>
        <taxon>Bacteria</taxon>
        <taxon>Pseudomonadati</taxon>
        <taxon>Planctomycetota</taxon>
        <taxon>Planctomycetia</taxon>
        <taxon>Pirellulales</taxon>
        <taxon>Lacipirellulaceae</taxon>
        <taxon>Bythopirellula</taxon>
    </lineage>
</organism>
<protein>
    <submittedName>
        <fullName evidence="8">Xanthine permease XanP</fullName>
    </submittedName>
</protein>
<dbReference type="InterPro" id="IPR006043">
    <property type="entry name" value="NCS2"/>
</dbReference>
<dbReference type="NCBIfam" id="TIGR00801">
    <property type="entry name" value="ncs2"/>
    <property type="match status" value="1"/>
</dbReference>
<keyword evidence="3" id="KW-0813">Transport</keyword>
<evidence type="ECO:0000256" key="3">
    <source>
        <dbReference type="ARBA" id="ARBA00022448"/>
    </source>
</evidence>
<comment type="similarity">
    <text evidence="2">Belongs to the nucleobase:cation symporter-2 (NCS2) (TC 2.A.40) family.</text>
</comment>
<dbReference type="GO" id="GO:0042907">
    <property type="term" value="F:xanthine transmembrane transporter activity"/>
    <property type="evidence" value="ECO:0007669"/>
    <property type="project" value="TreeGrafter"/>
</dbReference>
<feature type="transmembrane region" description="Helical" evidence="7">
    <location>
        <begin position="59"/>
        <end position="76"/>
    </location>
</feature>
<feature type="transmembrane region" description="Helical" evidence="7">
    <location>
        <begin position="88"/>
        <end position="107"/>
    </location>
</feature>
<dbReference type="AlphaFoldDB" id="A0A5C6CL84"/>
<feature type="transmembrane region" description="Helical" evidence="7">
    <location>
        <begin position="366"/>
        <end position="387"/>
    </location>
</feature>
<keyword evidence="5 7" id="KW-1133">Transmembrane helix</keyword>
<dbReference type="EMBL" id="SJPS01000004">
    <property type="protein sequence ID" value="TWU25643.1"/>
    <property type="molecule type" value="Genomic_DNA"/>
</dbReference>
<feature type="transmembrane region" description="Helical" evidence="7">
    <location>
        <begin position="396"/>
        <end position="415"/>
    </location>
</feature>
<evidence type="ECO:0000256" key="2">
    <source>
        <dbReference type="ARBA" id="ARBA00008821"/>
    </source>
</evidence>
<feature type="transmembrane region" description="Helical" evidence="7">
    <location>
        <begin position="338"/>
        <end position="360"/>
    </location>
</feature>
<dbReference type="OrthoDB" id="9805749at2"/>
<feature type="transmembrane region" description="Helical" evidence="7">
    <location>
        <begin position="181"/>
        <end position="200"/>
    </location>
</feature>
<keyword evidence="4 7" id="KW-0812">Transmembrane</keyword>
<feature type="transmembrane region" description="Helical" evidence="7">
    <location>
        <begin position="147"/>
        <end position="169"/>
    </location>
</feature>
<evidence type="ECO:0000256" key="6">
    <source>
        <dbReference type="ARBA" id="ARBA00023136"/>
    </source>
</evidence>
<dbReference type="PANTHER" id="PTHR42810">
    <property type="entry name" value="PURINE PERMEASE C1399.01C-RELATED"/>
    <property type="match status" value="1"/>
</dbReference>
<feature type="transmembrane region" description="Helical" evidence="7">
    <location>
        <begin position="206"/>
        <end position="227"/>
    </location>
</feature>
<dbReference type="PROSITE" id="PS01116">
    <property type="entry name" value="XANTH_URACIL_PERMASE"/>
    <property type="match status" value="1"/>
</dbReference>
<comment type="subcellular location">
    <subcellularLocation>
        <location evidence="1">Membrane</location>
        <topology evidence="1">Multi-pass membrane protein</topology>
    </subcellularLocation>
</comment>
<dbReference type="PANTHER" id="PTHR42810:SF2">
    <property type="entry name" value="PURINE PERMEASE C1399.01C-RELATED"/>
    <property type="match status" value="1"/>
</dbReference>
<dbReference type="GO" id="GO:0005886">
    <property type="term" value="C:plasma membrane"/>
    <property type="evidence" value="ECO:0007669"/>
    <property type="project" value="UniProtKB-ARBA"/>
</dbReference>
<sequence length="462" mass="48056">MSQPTRLPKDATGLLYDLEDRPDFAASLVGAIQHVLASVVAIVMPTLVIGKALGLGDEIPHLISMSLIVSGIGTFIQSHRIGPVGSGLLSLQGTSFSFVGPIIAAGMAYKTTGHTSEQILALIFGLCLAGCLVEIGISQFITSLTRIITPAVTGSVITVIGLSLIKISFTDLIGSEESSSASGLTNLAVGFLVVAVIVWLSVLTNFWLRIMGVMAGVGIGFAVSWSLGMVDFARLSSDAWTAVPQPLKYGLDFDWVYFVPIMLVYVITTIETTGDLTANSVISGEPVAGDIYLSRIKGGVLGDGINSGLAALLNTFPNTTFSQNNGVIQVTGIASRHLAGYIAVILITLGLFPVLGSALQLIPRPVLGGATLVLFGSIAVAGIRILASQPFSRKQIFVVALSIGCGLGVAMVPEVLKPLPTSLGNVFESPITTSGVIAIVATLLLPGDPKETASRGLTDRRE</sequence>
<feature type="transmembrane region" description="Helical" evidence="7">
    <location>
        <begin position="119"/>
        <end position="141"/>
    </location>
</feature>
<dbReference type="InterPro" id="IPR006042">
    <property type="entry name" value="Xan_ur_permease"/>
</dbReference>
<dbReference type="NCBIfam" id="NF037981">
    <property type="entry name" value="NCS2_1"/>
    <property type="match status" value="1"/>
</dbReference>
<feature type="transmembrane region" description="Helical" evidence="7">
    <location>
        <begin position="24"/>
        <end position="47"/>
    </location>
</feature>
<dbReference type="Proteomes" id="UP000318437">
    <property type="component" value="Unassembled WGS sequence"/>
</dbReference>
<evidence type="ECO:0000256" key="1">
    <source>
        <dbReference type="ARBA" id="ARBA00004141"/>
    </source>
</evidence>
<dbReference type="Pfam" id="PF00860">
    <property type="entry name" value="Xan_ur_permease"/>
    <property type="match status" value="1"/>
</dbReference>
<reference evidence="8 9" key="1">
    <citation type="submission" date="2019-02" db="EMBL/GenBank/DDBJ databases">
        <title>Deep-cultivation of Planctomycetes and their phenomic and genomic characterization uncovers novel biology.</title>
        <authorList>
            <person name="Wiegand S."/>
            <person name="Jogler M."/>
            <person name="Boedeker C."/>
            <person name="Pinto D."/>
            <person name="Vollmers J."/>
            <person name="Rivas-Marin E."/>
            <person name="Kohn T."/>
            <person name="Peeters S.H."/>
            <person name="Heuer A."/>
            <person name="Rast P."/>
            <person name="Oberbeckmann S."/>
            <person name="Bunk B."/>
            <person name="Jeske O."/>
            <person name="Meyerdierks A."/>
            <person name="Storesund J.E."/>
            <person name="Kallscheuer N."/>
            <person name="Luecker S."/>
            <person name="Lage O.M."/>
            <person name="Pohl T."/>
            <person name="Merkel B.J."/>
            <person name="Hornburger P."/>
            <person name="Mueller R.-W."/>
            <person name="Bruemmer F."/>
            <person name="Labrenz M."/>
            <person name="Spormann A.M."/>
            <person name="Op Den Camp H."/>
            <person name="Overmann J."/>
            <person name="Amann R."/>
            <person name="Jetten M.S.M."/>
            <person name="Mascher T."/>
            <person name="Medema M.H."/>
            <person name="Devos D.P."/>
            <person name="Kaster A.-K."/>
            <person name="Ovreas L."/>
            <person name="Rohde M."/>
            <person name="Galperin M.Y."/>
            <person name="Jogler C."/>
        </authorList>
    </citation>
    <scope>NUCLEOTIDE SEQUENCE [LARGE SCALE GENOMIC DNA]</scope>
    <source>
        <strain evidence="8 9">Pla144</strain>
    </source>
</reference>
<keyword evidence="6 7" id="KW-0472">Membrane</keyword>
<dbReference type="RefSeq" id="WP_146451237.1">
    <property type="nucleotide sequence ID" value="NZ_SJPS01000004.1"/>
</dbReference>
<evidence type="ECO:0000256" key="5">
    <source>
        <dbReference type="ARBA" id="ARBA00022989"/>
    </source>
</evidence>